<keyword evidence="2" id="KW-1185">Reference proteome</keyword>
<proteinExistence type="predicted"/>
<name>A0ACC6JL16_9PSED</name>
<accession>A0ACC6JL16</accession>
<evidence type="ECO:0000313" key="2">
    <source>
        <dbReference type="Proteomes" id="UP001259420"/>
    </source>
</evidence>
<dbReference type="EMBL" id="JAVDSD010000003">
    <property type="protein sequence ID" value="MDR6606990.1"/>
    <property type="molecule type" value="Genomic_DNA"/>
</dbReference>
<protein>
    <submittedName>
        <fullName evidence="1">Uncharacterized protein</fullName>
    </submittedName>
</protein>
<sequence>MWLQSKRLAALSSTRLSKFATSEGRRPFCAGATLWQLTQMLWVGGLWLLQIGLLPVLGRIGLAPLLIDEIAGMLNTLVVGFATACVIFQALVLIKAEGLVSLWRDIRGQLLMMALCACAMYFAVRFGWPDAVRWQAFSYLVLGFSGLVLVLQPIPGWSGRVREAHP</sequence>
<reference evidence="1" key="1">
    <citation type="submission" date="2023-07" db="EMBL/GenBank/DDBJ databases">
        <title>Sorghum-associated microbial communities from plants grown in Nebraska, USA.</title>
        <authorList>
            <person name="Schachtman D."/>
        </authorList>
    </citation>
    <scope>NUCLEOTIDE SEQUENCE</scope>
    <source>
        <strain evidence="1">BE46</strain>
    </source>
</reference>
<dbReference type="Proteomes" id="UP001259420">
    <property type="component" value="Unassembled WGS sequence"/>
</dbReference>
<comment type="caution">
    <text evidence="1">The sequence shown here is derived from an EMBL/GenBank/DDBJ whole genome shotgun (WGS) entry which is preliminary data.</text>
</comment>
<gene>
    <name evidence="1" type="ORF">J2X87_002056</name>
</gene>
<evidence type="ECO:0000313" key="1">
    <source>
        <dbReference type="EMBL" id="MDR6606990.1"/>
    </source>
</evidence>
<organism evidence="1 2">
    <name type="scientific">Pseudomonas synxantha</name>
    <dbReference type="NCBI Taxonomy" id="47883"/>
    <lineage>
        <taxon>Bacteria</taxon>
        <taxon>Pseudomonadati</taxon>
        <taxon>Pseudomonadota</taxon>
        <taxon>Gammaproteobacteria</taxon>
        <taxon>Pseudomonadales</taxon>
        <taxon>Pseudomonadaceae</taxon>
        <taxon>Pseudomonas</taxon>
    </lineage>
</organism>